<comment type="caution">
    <text evidence="1">The sequence shown here is derived from an EMBL/GenBank/DDBJ whole genome shotgun (WGS) entry which is preliminary data.</text>
</comment>
<name>A0AA39LE65_9BILA</name>
<evidence type="ECO:0000313" key="2">
    <source>
        <dbReference type="Proteomes" id="UP001175271"/>
    </source>
</evidence>
<gene>
    <name evidence="1" type="ORF">QR680_000503</name>
</gene>
<protein>
    <submittedName>
        <fullName evidence="1">Uncharacterized protein</fullName>
    </submittedName>
</protein>
<organism evidence="1 2">
    <name type="scientific">Steinernema hermaphroditum</name>
    <dbReference type="NCBI Taxonomy" id="289476"/>
    <lineage>
        <taxon>Eukaryota</taxon>
        <taxon>Metazoa</taxon>
        <taxon>Ecdysozoa</taxon>
        <taxon>Nematoda</taxon>
        <taxon>Chromadorea</taxon>
        <taxon>Rhabditida</taxon>
        <taxon>Tylenchina</taxon>
        <taxon>Panagrolaimomorpha</taxon>
        <taxon>Strongyloidoidea</taxon>
        <taxon>Steinernematidae</taxon>
        <taxon>Steinernema</taxon>
    </lineage>
</organism>
<accession>A0AA39LE65</accession>
<dbReference type="EMBL" id="JAUCMV010000005">
    <property type="protein sequence ID" value="KAK0393978.1"/>
    <property type="molecule type" value="Genomic_DNA"/>
</dbReference>
<dbReference type="AlphaFoldDB" id="A0AA39LE65"/>
<sequence>MRSLSEQNAIPVLTRHQARFTENLRSSTIGIIATYHEPPSSQSKICDDVFRWLVFLSSPFRFRPARSTLRLRAEAADESDPRVNINLNQEEDLSLSMNGNRY</sequence>
<dbReference type="Proteomes" id="UP001175271">
    <property type="component" value="Unassembled WGS sequence"/>
</dbReference>
<reference evidence="1" key="1">
    <citation type="submission" date="2023-06" db="EMBL/GenBank/DDBJ databases">
        <title>Genomic analysis of the entomopathogenic nematode Steinernema hermaphroditum.</title>
        <authorList>
            <person name="Schwarz E.M."/>
            <person name="Heppert J.K."/>
            <person name="Baniya A."/>
            <person name="Schwartz H.T."/>
            <person name="Tan C.-H."/>
            <person name="Antoshechkin I."/>
            <person name="Sternberg P.W."/>
            <person name="Goodrich-Blair H."/>
            <person name="Dillman A.R."/>
        </authorList>
    </citation>
    <scope>NUCLEOTIDE SEQUENCE</scope>
    <source>
        <strain evidence="1">PS9179</strain>
        <tissue evidence="1">Whole animal</tissue>
    </source>
</reference>
<keyword evidence="2" id="KW-1185">Reference proteome</keyword>
<proteinExistence type="predicted"/>
<evidence type="ECO:0000313" key="1">
    <source>
        <dbReference type="EMBL" id="KAK0393978.1"/>
    </source>
</evidence>